<dbReference type="SUPFAM" id="SSF55729">
    <property type="entry name" value="Acyl-CoA N-acyltransferases (Nat)"/>
    <property type="match status" value="1"/>
</dbReference>
<evidence type="ECO:0000256" key="6">
    <source>
        <dbReference type="ARBA" id="ARBA00023316"/>
    </source>
</evidence>
<dbReference type="Proteomes" id="UP000034135">
    <property type="component" value="Unassembled WGS sequence"/>
</dbReference>
<evidence type="ECO:0000256" key="3">
    <source>
        <dbReference type="ARBA" id="ARBA00022960"/>
    </source>
</evidence>
<dbReference type="InterPro" id="IPR003447">
    <property type="entry name" value="FEMABX"/>
</dbReference>
<proteinExistence type="inferred from homology"/>
<keyword evidence="3" id="KW-0133">Cell shape</keyword>
<dbReference type="GO" id="GO:0016755">
    <property type="term" value="F:aminoacyltransferase activity"/>
    <property type="evidence" value="ECO:0007669"/>
    <property type="project" value="InterPro"/>
</dbReference>
<dbReference type="AlphaFoldDB" id="A0A0G1DNA7"/>
<dbReference type="PANTHER" id="PTHR36174:SF1">
    <property type="entry name" value="LIPID II:GLYCINE GLYCYLTRANSFERASE"/>
    <property type="match status" value="1"/>
</dbReference>
<reference evidence="7 8" key="1">
    <citation type="journal article" date="2015" name="Nature">
        <title>rRNA introns, odd ribosomes, and small enigmatic genomes across a large radiation of phyla.</title>
        <authorList>
            <person name="Brown C.T."/>
            <person name="Hug L.A."/>
            <person name="Thomas B.C."/>
            <person name="Sharon I."/>
            <person name="Castelle C.J."/>
            <person name="Singh A."/>
            <person name="Wilkins M.J."/>
            <person name="Williams K.H."/>
            <person name="Banfield J.F."/>
        </authorList>
    </citation>
    <scope>NUCLEOTIDE SEQUENCE [LARGE SCALE GENOMIC DNA]</scope>
</reference>
<keyword evidence="2" id="KW-0808">Transferase</keyword>
<evidence type="ECO:0000256" key="4">
    <source>
        <dbReference type="ARBA" id="ARBA00022984"/>
    </source>
</evidence>
<dbReference type="Gene3D" id="3.40.630.30">
    <property type="match status" value="1"/>
</dbReference>
<comment type="caution">
    <text evidence="7">The sequence shown here is derived from an EMBL/GenBank/DDBJ whole genome shotgun (WGS) entry which is preliminary data.</text>
</comment>
<protein>
    <submittedName>
        <fullName evidence="7">FemAB family protein</fullName>
    </submittedName>
</protein>
<keyword evidence="5" id="KW-0012">Acyltransferase</keyword>
<name>A0A0G1DNA7_9BACT</name>
<dbReference type="GO" id="GO:0009252">
    <property type="term" value="P:peptidoglycan biosynthetic process"/>
    <property type="evidence" value="ECO:0007669"/>
    <property type="project" value="UniProtKB-KW"/>
</dbReference>
<evidence type="ECO:0000313" key="8">
    <source>
        <dbReference type="Proteomes" id="UP000034135"/>
    </source>
</evidence>
<comment type="similarity">
    <text evidence="1">Belongs to the FemABX family.</text>
</comment>
<accession>A0A0G1DNA7</accession>
<dbReference type="GO" id="GO:0071555">
    <property type="term" value="P:cell wall organization"/>
    <property type="evidence" value="ECO:0007669"/>
    <property type="project" value="UniProtKB-KW"/>
</dbReference>
<sequence length="113" mass="13014">GKLLAQAFVIFYGQEAAYHYGAGTEEGRKYPGAYLIQWEAIKEAKKRGMTRYNFWGVAPSDKPSHRFAGVSLFKRGFGGSEFEYLHAQDLVINRSRYLINTAIENLRRHIRRV</sequence>
<gene>
    <name evidence="7" type="ORF">UV33_C0047G0006</name>
</gene>
<dbReference type="InterPro" id="IPR050644">
    <property type="entry name" value="PG_Glycine_Bridge_Synth"/>
</dbReference>
<keyword evidence="4" id="KW-0573">Peptidoglycan synthesis</keyword>
<feature type="non-terminal residue" evidence="7">
    <location>
        <position position="1"/>
    </location>
</feature>
<dbReference type="GO" id="GO:0008360">
    <property type="term" value="P:regulation of cell shape"/>
    <property type="evidence" value="ECO:0007669"/>
    <property type="project" value="UniProtKB-KW"/>
</dbReference>
<dbReference type="PROSITE" id="PS51191">
    <property type="entry name" value="FEMABX"/>
    <property type="match status" value="1"/>
</dbReference>
<evidence type="ECO:0000256" key="2">
    <source>
        <dbReference type="ARBA" id="ARBA00022679"/>
    </source>
</evidence>
<keyword evidence="6" id="KW-0961">Cell wall biogenesis/degradation</keyword>
<evidence type="ECO:0000256" key="5">
    <source>
        <dbReference type="ARBA" id="ARBA00023315"/>
    </source>
</evidence>
<dbReference type="PANTHER" id="PTHR36174">
    <property type="entry name" value="LIPID II:GLYCINE GLYCYLTRANSFERASE"/>
    <property type="match status" value="1"/>
</dbReference>
<organism evidence="7 8">
    <name type="scientific">Candidatus Daviesbacteria bacterium GW2011_GWA1_42_6</name>
    <dbReference type="NCBI Taxonomy" id="1618420"/>
    <lineage>
        <taxon>Bacteria</taxon>
        <taxon>Candidatus Daviesiibacteriota</taxon>
    </lineage>
</organism>
<evidence type="ECO:0000313" key="7">
    <source>
        <dbReference type="EMBL" id="KKS63763.1"/>
    </source>
</evidence>
<evidence type="ECO:0000256" key="1">
    <source>
        <dbReference type="ARBA" id="ARBA00009943"/>
    </source>
</evidence>
<dbReference type="EMBL" id="LCEB01000047">
    <property type="protein sequence ID" value="KKS63763.1"/>
    <property type="molecule type" value="Genomic_DNA"/>
</dbReference>
<dbReference type="InterPro" id="IPR016181">
    <property type="entry name" value="Acyl_CoA_acyltransferase"/>
</dbReference>
<dbReference type="Pfam" id="PF02388">
    <property type="entry name" value="FemAB"/>
    <property type="match status" value="1"/>
</dbReference>